<dbReference type="Gene3D" id="3.30.2170.10">
    <property type="entry name" value="archaeoglobus fulgidus dsm 4304 superfamily"/>
    <property type="match status" value="1"/>
</dbReference>
<dbReference type="CDD" id="cd06559">
    <property type="entry name" value="Endonuclease_V"/>
    <property type="match status" value="1"/>
</dbReference>
<keyword evidence="2 10" id="KW-0963">Cytoplasm</keyword>
<keyword evidence="6 10" id="KW-0227">DNA damage</keyword>
<dbReference type="KEGG" id="nfr:ERS450000_05356"/>
<keyword evidence="7 10" id="KW-0378">Hydrolase</keyword>
<feature type="binding site" evidence="10">
    <location>
        <position position="64"/>
    </location>
    <ligand>
        <name>Mg(2+)</name>
        <dbReference type="ChEBI" id="CHEBI:18420"/>
    </ligand>
</feature>
<comment type="similarity">
    <text evidence="10">Belongs to the endonuclease V family.</text>
</comment>
<dbReference type="GO" id="GO:0003727">
    <property type="term" value="F:single-stranded RNA binding"/>
    <property type="evidence" value="ECO:0007669"/>
    <property type="project" value="TreeGrafter"/>
</dbReference>
<dbReference type="PANTHER" id="PTHR28511:SF1">
    <property type="entry name" value="ENDONUCLEASE V"/>
    <property type="match status" value="1"/>
</dbReference>
<proteinExistence type="inferred from homology"/>
<keyword evidence="9 10" id="KW-0234">DNA repair</keyword>
<evidence type="ECO:0000256" key="7">
    <source>
        <dbReference type="ARBA" id="ARBA00022801"/>
    </source>
</evidence>
<dbReference type="Proteomes" id="UP000057820">
    <property type="component" value="Plasmid 2"/>
</dbReference>
<comment type="cofactor">
    <cofactor evidence="10">
        <name>Mg(2+)</name>
        <dbReference type="ChEBI" id="CHEBI:18420"/>
    </cofactor>
</comment>
<geneLocation type="plasmid" evidence="11">
    <name>2</name>
</geneLocation>
<evidence type="ECO:0000256" key="10">
    <source>
        <dbReference type="HAMAP-Rule" id="MF_00801"/>
    </source>
</evidence>
<dbReference type="Pfam" id="PF04493">
    <property type="entry name" value="Endonuclease_5"/>
    <property type="match status" value="1"/>
</dbReference>
<evidence type="ECO:0000256" key="3">
    <source>
        <dbReference type="ARBA" id="ARBA00022722"/>
    </source>
</evidence>
<dbReference type="GO" id="GO:0006281">
    <property type="term" value="P:DNA repair"/>
    <property type="evidence" value="ECO:0007669"/>
    <property type="project" value="UniProtKB-UniRule"/>
</dbReference>
<dbReference type="AlphaFoldDB" id="A0A0H5P6Q3"/>
<keyword evidence="11" id="KW-0614">Plasmid</keyword>
<dbReference type="GO" id="GO:0000287">
    <property type="term" value="F:magnesium ion binding"/>
    <property type="evidence" value="ECO:0007669"/>
    <property type="project" value="UniProtKB-UniRule"/>
</dbReference>
<comment type="subcellular location">
    <subcellularLocation>
        <location evidence="1 10">Cytoplasm</location>
    </subcellularLocation>
</comment>
<reference evidence="12" key="1">
    <citation type="submission" date="2015-03" db="EMBL/GenBank/DDBJ databases">
        <authorList>
            <consortium name="Pathogen Informatics"/>
        </authorList>
    </citation>
    <scope>NUCLEOTIDE SEQUENCE [LARGE SCALE GENOMIC DNA]</scope>
    <source>
        <strain evidence="12">NCTC11134</strain>
        <plasmid evidence="12">2</plasmid>
    </source>
</reference>
<gene>
    <name evidence="10 11" type="primary">nfi</name>
    <name evidence="11" type="ORF">ERS450000_05356</name>
</gene>
<evidence type="ECO:0000313" key="11">
    <source>
        <dbReference type="EMBL" id="CRY83188.1"/>
    </source>
</evidence>
<comment type="function">
    <text evidence="10">DNA repair enzyme involved in the repair of deaminated bases. Selectively cleaves double-stranded DNA at the second phosphodiester bond 3' to a deoxyinosine leaving behind the intact lesion on the nicked DNA.</text>
</comment>
<keyword evidence="5 10" id="KW-0255">Endonuclease</keyword>
<protein>
    <recommendedName>
        <fullName evidence="10">Endonuclease V</fullName>
        <ecNumber evidence="10">3.1.21.7</ecNumber>
    </recommendedName>
    <alternativeName>
        <fullName evidence="10">Deoxyinosine 3'endonuclease</fullName>
    </alternativeName>
    <alternativeName>
        <fullName evidence="10">Deoxyribonuclease V</fullName>
        <shortName evidence="10">DNase V</shortName>
    </alternativeName>
</protein>
<dbReference type="GO" id="GO:0016891">
    <property type="term" value="F:RNA endonuclease activity producing 5'-phosphomonoesters, hydrolytic mechanism"/>
    <property type="evidence" value="ECO:0007669"/>
    <property type="project" value="TreeGrafter"/>
</dbReference>
<feature type="binding site" evidence="10">
    <location>
        <position position="132"/>
    </location>
    <ligand>
        <name>Mg(2+)</name>
        <dbReference type="ChEBI" id="CHEBI:18420"/>
    </ligand>
</feature>
<name>A0A0H5P6Q3_NOCFR</name>
<keyword evidence="8 10" id="KW-0460">Magnesium</keyword>
<evidence type="ECO:0000256" key="5">
    <source>
        <dbReference type="ARBA" id="ARBA00022759"/>
    </source>
</evidence>
<accession>A0A0H5P6Q3</accession>
<comment type="catalytic activity">
    <reaction evidence="10">
        <text>Endonucleolytic cleavage at apurinic or apyrimidinic sites to products with a 5'-phosphate.</text>
        <dbReference type="EC" id="3.1.21.7"/>
    </reaction>
</comment>
<sequence>MGGLPALRSRTRRGRRDRLTAVQLTPVTLPTTAEEAMAVQDDLRARVVAANPRPPVFATVAGVDSAYDDAAGLVATAVVVLDTATLEPIESAVAHGPVRFPYVPGLLAFRELPTTLSALEQLRTTPDLLVCDAQGLAHPRRFGLACHVGVRTGLPTIGVAKNAWGAWTEPGRRRGDAAELVLDGEVVGLALRTRDDVKPVFVSVGHHIDLPTAREQVLALTPRYRQPETTRQADRLCRAALRAATGG</sequence>
<keyword evidence="3 10" id="KW-0540">Nuclease</keyword>
<organism evidence="11 12">
    <name type="scientific">Nocardia farcinica</name>
    <dbReference type="NCBI Taxonomy" id="37329"/>
    <lineage>
        <taxon>Bacteria</taxon>
        <taxon>Bacillati</taxon>
        <taxon>Actinomycetota</taxon>
        <taxon>Actinomycetes</taxon>
        <taxon>Mycobacteriales</taxon>
        <taxon>Nocardiaceae</taxon>
        <taxon>Nocardia</taxon>
    </lineage>
</organism>
<feature type="site" description="Interaction with target DNA" evidence="10">
    <location>
        <position position="102"/>
    </location>
</feature>
<dbReference type="FunFam" id="3.30.2170.10:FF:000007">
    <property type="entry name" value="Endonuclease V"/>
    <property type="match status" value="1"/>
</dbReference>
<evidence type="ECO:0000256" key="8">
    <source>
        <dbReference type="ARBA" id="ARBA00022842"/>
    </source>
</evidence>
<evidence type="ECO:0000313" key="12">
    <source>
        <dbReference type="Proteomes" id="UP000057820"/>
    </source>
</evidence>
<dbReference type="PANTHER" id="PTHR28511">
    <property type="entry name" value="ENDONUCLEASE V"/>
    <property type="match status" value="1"/>
</dbReference>
<evidence type="ECO:0000256" key="2">
    <source>
        <dbReference type="ARBA" id="ARBA00022490"/>
    </source>
</evidence>
<dbReference type="GO" id="GO:0043737">
    <property type="term" value="F:deoxyribonuclease V activity"/>
    <property type="evidence" value="ECO:0007669"/>
    <property type="project" value="UniProtKB-UniRule"/>
</dbReference>
<dbReference type="GO" id="GO:0005737">
    <property type="term" value="C:cytoplasm"/>
    <property type="evidence" value="ECO:0007669"/>
    <property type="project" value="UniProtKB-SubCell"/>
</dbReference>
<evidence type="ECO:0000256" key="6">
    <source>
        <dbReference type="ARBA" id="ARBA00022763"/>
    </source>
</evidence>
<evidence type="ECO:0000256" key="4">
    <source>
        <dbReference type="ARBA" id="ARBA00022723"/>
    </source>
</evidence>
<dbReference type="HAMAP" id="MF_00801">
    <property type="entry name" value="Endonuclease_5"/>
    <property type="match status" value="1"/>
</dbReference>
<keyword evidence="4 10" id="KW-0479">Metal-binding</keyword>
<evidence type="ECO:0000256" key="9">
    <source>
        <dbReference type="ARBA" id="ARBA00023204"/>
    </source>
</evidence>
<dbReference type="InterPro" id="IPR007581">
    <property type="entry name" value="Endonuclease-V"/>
</dbReference>
<dbReference type="EMBL" id="LN868939">
    <property type="protein sequence ID" value="CRY83188.1"/>
    <property type="molecule type" value="Genomic_DNA"/>
</dbReference>
<dbReference type="EC" id="3.1.21.7" evidence="10"/>
<evidence type="ECO:0000256" key="1">
    <source>
        <dbReference type="ARBA" id="ARBA00004496"/>
    </source>
</evidence>